<keyword evidence="1" id="KW-1133">Transmembrane helix</keyword>
<name>A0A2X4VTY6_LEDLE</name>
<dbReference type="STRING" id="1348624.GCA_001591545_00204"/>
<dbReference type="RefSeq" id="WP_066136218.1">
    <property type="nucleotide sequence ID" value="NZ_CBCSGM010000001.1"/>
</dbReference>
<protein>
    <submittedName>
        <fullName evidence="2">Integral membrane protein</fullName>
    </submittedName>
</protein>
<dbReference type="EMBL" id="LS483476">
    <property type="protein sequence ID" value="SQI53789.1"/>
    <property type="molecule type" value="Genomic_DNA"/>
</dbReference>
<organism evidence="2 3">
    <name type="scientific">Lederbergia lenta</name>
    <name type="common">Bacillus lentus</name>
    <dbReference type="NCBI Taxonomy" id="1467"/>
    <lineage>
        <taxon>Bacteria</taxon>
        <taxon>Bacillati</taxon>
        <taxon>Bacillota</taxon>
        <taxon>Bacilli</taxon>
        <taxon>Bacillales</taxon>
        <taxon>Bacillaceae</taxon>
        <taxon>Lederbergia</taxon>
    </lineage>
</organism>
<gene>
    <name evidence="2" type="primary">yteU_2</name>
    <name evidence="2" type="ORF">NCTC4824_01108</name>
</gene>
<accession>A0A2X4VTY6</accession>
<keyword evidence="1" id="KW-0472">Membrane</keyword>
<dbReference type="AlphaFoldDB" id="A0A2X4VTY6"/>
<evidence type="ECO:0000313" key="3">
    <source>
        <dbReference type="Proteomes" id="UP000249134"/>
    </source>
</evidence>
<feature type="transmembrane region" description="Helical" evidence="1">
    <location>
        <begin position="148"/>
        <end position="172"/>
    </location>
</feature>
<feature type="transmembrane region" description="Helical" evidence="1">
    <location>
        <begin position="82"/>
        <end position="99"/>
    </location>
</feature>
<feature type="transmembrane region" description="Helical" evidence="1">
    <location>
        <begin position="111"/>
        <end position="136"/>
    </location>
</feature>
<sequence length="208" mass="24275">MNVINTRGFAGLFFGVSEWIFRVMYVHLLWVIFTILGLGILGIMPATSAVFSVVRKWLMKEEDISILPFFYKTYKSSWKSSNLIGLVMLLIGGFLYLDIKISQEFLKFAPLHIFLLILSFLFFMTCLYLFPVFSHYNLKPLQYIKQSFLLALSQPLYTISIFLWILCAYIIFIKIPVVYFFMGASILSLPIMWFSLMSFNKLAKKKIQ</sequence>
<evidence type="ECO:0000256" key="1">
    <source>
        <dbReference type="SAM" id="Phobius"/>
    </source>
</evidence>
<dbReference type="Pfam" id="PF04854">
    <property type="entry name" value="DUF624"/>
    <property type="match status" value="1"/>
</dbReference>
<dbReference type="KEGG" id="blen:NCTC4824_01108"/>
<reference evidence="2 3" key="1">
    <citation type="submission" date="2018-06" db="EMBL/GenBank/DDBJ databases">
        <authorList>
            <consortium name="Pathogen Informatics"/>
            <person name="Doyle S."/>
        </authorList>
    </citation>
    <scope>NUCLEOTIDE SEQUENCE [LARGE SCALE GENOMIC DNA]</scope>
    <source>
        <strain evidence="2 3">NCTC4824</strain>
    </source>
</reference>
<dbReference type="InterPro" id="IPR006938">
    <property type="entry name" value="DUF624"/>
</dbReference>
<dbReference type="Proteomes" id="UP000249134">
    <property type="component" value="Chromosome 1"/>
</dbReference>
<evidence type="ECO:0000313" key="2">
    <source>
        <dbReference type="EMBL" id="SQI53789.1"/>
    </source>
</evidence>
<keyword evidence="3" id="KW-1185">Reference proteome</keyword>
<feature type="transmembrane region" description="Helical" evidence="1">
    <location>
        <begin position="28"/>
        <end position="54"/>
    </location>
</feature>
<proteinExistence type="predicted"/>
<feature type="transmembrane region" description="Helical" evidence="1">
    <location>
        <begin position="178"/>
        <end position="199"/>
    </location>
</feature>
<keyword evidence="1" id="KW-0812">Transmembrane</keyword>